<protein>
    <submittedName>
        <fullName evidence="1">Uncharacterized protein</fullName>
    </submittedName>
</protein>
<name>A0A0G1JZE7_9BACT</name>
<proteinExistence type="predicted"/>
<organism evidence="1 2">
    <name type="scientific">Candidatus Collierbacteria bacterium GW2011_GWC2_44_18</name>
    <dbReference type="NCBI Taxonomy" id="1618392"/>
    <lineage>
        <taxon>Bacteria</taxon>
        <taxon>Candidatus Collieribacteriota</taxon>
    </lineage>
</organism>
<dbReference type="EMBL" id="LCIE01000009">
    <property type="protein sequence ID" value="KKT49252.1"/>
    <property type="molecule type" value="Genomic_DNA"/>
</dbReference>
<dbReference type="Proteomes" id="UP000034172">
    <property type="component" value="Unassembled WGS sequence"/>
</dbReference>
<dbReference type="STRING" id="1618392.UW41_C0009G0019"/>
<comment type="caution">
    <text evidence="1">The sequence shown here is derived from an EMBL/GenBank/DDBJ whole genome shotgun (WGS) entry which is preliminary data.</text>
</comment>
<gene>
    <name evidence="1" type="ORF">UW41_C0009G0019</name>
</gene>
<accession>A0A0G1JZE7</accession>
<dbReference type="AlphaFoldDB" id="A0A0G1JZE7"/>
<sequence length="110" mass="12785">MAILFYDHLVTTSEIDGLLAEIDEAENQKGKTIQLIDDIIFQGIISLILEKLEPHHHHVFLTIVHERPYDPEIISYLKEHAGSDIEEEIRREADKLVKMIIHDLQSEDEM</sequence>
<evidence type="ECO:0000313" key="1">
    <source>
        <dbReference type="EMBL" id="KKT49252.1"/>
    </source>
</evidence>
<evidence type="ECO:0000313" key="2">
    <source>
        <dbReference type="Proteomes" id="UP000034172"/>
    </source>
</evidence>
<reference evidence="1 2" key="1">
    <citation type="journal article" date="2015" name="Nature">
        <title>rRNA introns, odd ribosomes, and small enigmatic genomes across a large radiation of phyla.</title>
        <authorList>
            <person name="Brown C.T."/>
            <person name="Hug L.A."/>
            <person name="Thomas B.C."/>
            <person name="Sharon I."/>
            <person name="Castelle C.J."/>
            <person name="Singh A."/>
            <person name="Wilkins M.J."/>
            <person name="Williams K.H."/>
            <person name="Banfield J.F."/>
        </authorList>
    </citation>
    <scope>NUCLEOTIDE SEQUENCE [LARGE SCALE GENOMIC DNA]</scope>
</reference>